<feature type="non-terminal residue" evidence="1">
    <location>
        <position position="1"/>
    </location>
</feature>
<gene>
    <name evidence="1" type="ORF">Vretifemale_5247</name>
</gene>
<protein>
    <submittedName>
        <fullName evidence="1">Uncharacterized protein</fullName>
    </submittedName>
</protein>
<dbReference type="AlphaFoldDB" id="A0A8J4C682"/>
<proteinExistence type="predicted"/>
<evidence type="ECO:0000313" key="1">
    <source>
        <dbReference type="EMBL" id="GIL75468.1"/>
    </source>
</evidence>
<sequence>RSMSCTVRASVRVRTALRYFWHGRALVCPTCGCPRRELLESMVAATVTSMHCHEPEACRVVLDWAQLLLCTTAFVRAPAATAQPPWLSIQVLGNRGGPTGVGAGSRIGGGGSSATGTSAGFAALQARCSQEPALERAYA</sequence>
<evidence type="ECO:0000313" key="2">
    <source>
        <dbReference type="Proteomes" id="UP000747110"/>
    </source>
</evidence>
<reference evidence="1" key="1">
    <citation type="journal article" date="2021" name="Proc. Natl. Acad. Sci. U.S.A.">
        <title>Three genomes in the algal genus Volvox reveal the fate of a haploid sex-determining region after a transition to homothallism.</title>
        <authorList>
            <person name="Yamamoto K."/>
            <person name="Hamaji T."/>
            <person name="Kawai-Toyooka H."/>
            <person name="Matsuzaki R."/>
            <person name="Takahashi F."/>
            <person name="Nishimura Y."/>
            <person name="Kawachi M."/>
            <person name="Noguchi H."/>
            <person name="Minakuchi Y."/>
            <person name="Umen J.G."/>
            <person name="Toyoda A."/>
            <person name="Nozaki H."/>
        </authorList>
    </citation>
    <scope>NUCLEOTIDE SEQUENCE</scope>
    <source>
        <strain evidence="1">NIES-3786</strain>
    </source>
</reference>
<name>A0A8J4C682_9CHLO</name>
<keyword evidence="2" id="KW-1185">Reference proteome</keyword>
<dbReference type="EMBL" id="BNCP01000007">
    <property type="protein sequence ID" value="GIL75468.1"/>
    <property type="molecule type" value="Genomic_DNA"/>
</dbReference>
<comment type="caution">
    <text evidence="1">The sequence shown here is derived from an EMBL/GenBank/DDBJ whole genome shotgun (WGS) entry which is preliminary data.</text>
</comment>
<feature type="non-terminal residue" evidence="1">
    <location>
        <position position="139"/>
    </location>
</feature>
<dbReference type="Proteomes" id="UP000747110">
    <property type="component" value="Unassembled WGS sequence"/>
</dbReference>
<accession>A0A8J4C682</accession>
<organism evidence="1 2">
    <name type="scientific">Volvox reticuliferus</name>
    <dbReference type="NCBI Taxonomy" id="1737510"/>
    <lineage>
        <taxon>Eukaryota</taxon>
        <taxon>Viridiplantae</taxon>
        <taxon>Chlorophyta</taxon>
        <taxon>core chlorophytes</taxon>
        <taxon>Chlorophyceae</taxon>
        <taxon>CS clade</taxon>
        <taxon>Chlamydomonadales</taxon>
        <taxon>Volvocaceae</taxon>
        <taxon>Volvox</taxon>
    </lineage>
</organism>